<feature type="domain" description="ShKT" evidence="2">
    <location>
        <begin position="259"/>
        <end position="294"/>
    </location>
</feature>
<dbReference type="PANTHER" id="PTHR15854">
    <property type="entry name" value="THAP4 PROTEIN"/>
    <property type="match status" value="1"/>
</dbReference>
<dbReference type="EMBL" id="DS268413">
    <property type="protein sequence ID" value="EFP07637.1"/>
    <property type="molecule type" value="Genomic_DNA"/>
</dbReference>
<dbReference type="HOGENOM" id="CLU_581715_0_0_1"/>
<dbReference type="CDD" id="cd07828">
    <property type="entry name" value="lipocalin_heme-bd-THAP4-like"/>
    <property type="match status" value="1"/>
</dbReference>
<accession>E3LQP5</accession>
<dbReference type="InParanoid" id="E3LQP5"/>
<gene>
    <name evidence="3" type="ORF">CRE_26471</name>
</gene>
<dbReference type="PROSITE" id="PS51670">
    <property type="entry name" value="SHKT"/>
    <property type="match status" value="1"/>
</dbReference>
<dbReference type="AlphaFoldDB" id="E3LQP5"/>
<comment type="caution">
    <text evidence="1">Lacks conserved residue(s) required for the propagation of feature annotation.</text>
</comment>
<name>E3LQP5_CAERE</name>
<dbReference type="eggNOG" id="KOG3371">
    <property type="taxonomic scope" value="Eukaryota"/>
</dbReference>
<evidence type="ECO:0000313" key="3">
    <source>
        <dbReference type="EMBL" id="EFP07637.1"/>
    </source>
</evidence>
<dbReference type="Proteomes" id="UP000008281">
    <property type="component" value="Unassembled WGS sequence"/>
</dbReference>
<organism evidence="4">
    <name type="scientific">Caenorhabditis remanei</name>
    <name type="common">Caenorhabditis vulgaris</name>
    <dbReference type="NCBI Taxonomy" id="31234"/>
    <lineage>
        <taxon>Eukaryota</taxon>
        <taxon>Metazoa</taxon>
        <taxon>Ecdysozoa</taxon>
        <taxon>Nematoda</taxon>
        <taxon>Chromadorea</taxon>
        <taxon>Rhabditida</taxon>
        <taxon>Rhabditina</taxon>
        <taxon>Rhabditomorpha</taxon>
        <taxon>Rhabditoidea</taxon>
        <taxon>Rhabditidae</taxon>
        <taxon>Peloderinae</taxon>
        <taxon>Caenorhabditis</taxon>
    </lineage>
</organism>
<dbReference type="InterPro" id="IPR045165">
    <property type="entry name" value="Nitrobindin"/>
</dbReference>
<dbReference type="Gene3D" id="2.40.128.20">
    <property type="match status" value="1"/>
</dbReference>
<dbReference type="InterPro" id="IPR014878">
    <property type="entry name" value="THAP4-like_heme-bd"/>
</dbReference>
<dbReference type="Pfam" id="PF08768">
    <property type="entry name" value="THAP4_heme-bd"/>
    <property type="match status" value="1"/>
</dbReference>
<protein>
    <recommendedName>
        <fullName evidence="2">ShKT domain-containing protein</fullName>
    </recommendedName>
</protein>
<reference evidence="3" key="1">
    <citation type="submission" date="2007-07" db="EMBL/GenBank/DDBJ databases">
        <title>PCAP assembly of the Caenorhabditis remanei genome.</title>
        <authorList>
            <consortium name="The Caenorhabditis remanei Sequencing Consortium"/>
            <person name="Wilson R.K."/>
        </authorList>
    </citation>
    <scope>NUCLEOTIDE SEQUENCE [LARGE SCALE GENOMIC DNA]</scope>
    <source>
        <strain evidence="3">PB4641</strain>
    </source>
</reference>
<dbReference type="InterPro" id="IPR012674">
    <property type="entry name" value="Calycin"/>
</dbReference>
<dbReference type="InterPro" id="IPR003582">
    <property type="entry name" value="ShKT_dom"/>
</dbReference>
<dbReference type="OrthoDB" id="58529at2759"/>
<dbReference type="SUPFAM" id="SSF50814">
    <property type="entry name" value="Lipocalins"/>
    <property type="match status" value="1"/>
</dbReference>
<keyword evidence="4" id="KW-1185">Reference proteome</keyword>
<evidence type="ECO:0000259" key="2">
    <source>
        <dbReference type="PROSITE" id="PS51670"/>
    </source>
</evidence>
<sequence length="470" mass="54627">MQEIVDSWAPRVTDMDLWECWNIRESTIPSQEVECDEDSNENWMSLFKNPKLRLDTLMLNCWTYESRNKLRILERNCFNHNIHVKKFEIRNIFSITPTVLNMLDRETLEEVSLHITRESVEKLDEFLSSEHLKGIKMLNITTDLCPSDLPLRNFQNLPRLTIGLEGKHVERRHANFIKKLADFIKNLLNSTQLQFCHLSERYTVKMERIMTEFQSRETMVPGFPNIRRFPIPGSNMSSNRILLFTLSSLLSFSIAADSCRDFDNNCRDWITVNPNACDSTEYIKRSCLKSCGQCGDVDPKYDLRRLSQELTPIGFLVGKWRSEHGGKAIFPTIPKFTFGEEIEISIPDDAMQSAHALNYTAFAWSINDKDELHSEYGYISVKPNTKEVALTTVMNNGFVTVEEGPVNGNQIRFRLKDIGRISFSRDLPVHDLVREWTLLDRSTLQARLNMETLTHGMQEHTFIRYNKIEP</sequence>
<evidence type="ECO:0000313" key="4">
    <source>
        <dbReference type="Proteomes" id="UP000008281"/>
    </source>
</evidence>
<dbReference type="PANTHER" id="PTHR15854:SF2">
    <property type="entry name" value="MARVEL DOMAIN-CONTAINING PROTEIN-RELATED"/>
    <property type="match status" value="1"/>
</dbReference>
<proteinExistence type="predicted"/>
<evidence type="ECO:0000256" key="1">
    <source>
        <dbReference type="PROSITE-ProRule" id="PRU01005"/>
    </source>
</evidence>